<dbReference type="AlphaFoldDB" id="A0A316Z2D9"/>
<dbReference type="Proteomes" id="UP000245946">
    <property type="component" value="Unassembled WGS sequence"/>
</dbReference>
<dbReference type="RefSeq" id="XP_025595980.1">
    <property type="nucleotide sequence ID" value="XM_025739111.1"/>
</dbReference>
<keyword evidence="3" id="KW-1185">Reference proteome</keyword>
<organism evidence="2 3">
    <name type="scientific">Tilletiopsis washingtonensis</name>
    <dbReference type="NCBI Taxonomy" id="58919"/>
    <lineage>
        <taxon>Eukaryota</taxon>
        <taxon>Fungi</taxon>
        <taxon>Dikarya</taxon>
        <taxon>Basidiomycota</taxon>
        <taxon>Ustilaginomycotina</taxon>
        <taxon>Exobasidiomycetes</taxon>
        <taxon>Entylomatales</taxon>
        <taxon>Entylomatales incertae sedis</taxon>
        <taxon>Tilletiopsis</taxon>
    </lineage>
</organism>
<sequence length="167" mass="17651">MTAAARAAAEIKSVAPHSDSASPNAVELGRPSSIQAAHSELDMLCRCWLPEASTQLALSRRSSLARSGRVPLARRSRRPRSAAPEQVSSRRRASLVVSSRFFVFAAWRSLVSSSAAALLAPASTLRSRGCQRAERLARGSGTSRAAARALFLIHPLARARLAGPAAA</sequence>
<proteinExistence type="predicted"/>
<evidence type="ECO:0000256" key="1">
    <source>
        <dbReference type="SAM" id="MobiDB-lite"/>
    </source>
</evidence>
<dbReference type="GeneID" id="37266657"/>
<feature type="region of interest" description="Disordered" evidence="1">
    <location>
        <begin position="7"/>
        <end position="27"/>
    </location>
</feature>
<gene>
    <name evidence="2" type="ORF">FA09DRAFT_137593</name>
</gene>
<evidence type="ECO:0000313" key="2">
    <source>
        <dbReference type="EMBL" id="PWN95701.1"/>
    </source>
</evidence>
<evidence type="ECO:0000313" key="3">
    <source>
        <dbReference type="Proteomes" id="UP000245946"/>
    </source>
</evidence>
<feature type="region of interest" description="Disordered" evidence="1">
    <location>
        <begin position="68"/>
        <end position="89"/>
    </location>
</feature>
<accession>A0A316Z2D9</accession>
<name>A0A316Z2D9_9BASI</name>
<dbReference type="EMBL" id="KZ819303">
    <property type="protein sequence ID" value="PWN95701.1"/>
    <property type="molecule type" value="Genomic_DNA"/>
</dbReference>
<reference evidence="2 3" key="1">
    <citation type="journal article" date="2018" name="Mol. Biol. Evol.">
        <title>Broad Genomic Sampling Reveals a Smut Pathogenic Ancestry of the Fungal Clade Ustilaginomycotina.</title>
        <authorList>
            <person name="Kijpornyongpan T."/>
            <person name="Mondo S.J."/>
            <person name="Barry K."/>
            <person name="Sandor L."/>
            <person name="Lee J."/>
            <person name="Lipzen A."/>
            <person name="Pangilinan J."/>
            <person name="LaButti K."/>
            <person name="Hainaut M."/>
            <person name="Henrissat B."/>
            <person name="Grigoriev I.V."/>
            <person name="Spatafora J.W."/>
            <person name="Aime M.C."/>
        </authorList>
    </citation>
    <scope>NUCLEOTIDE SEQUENCE [LARGE SCALE GENOMIC DNA]</scope>
    <source>
        <strain evidence="2 3">MCA 4186</strain>
    </source>
</reference>
<protein>
    <submittedName>
        <fullName evidence="2">Uncharacterized protein</fullName>
    </submittedName>
</protein>